<keyword evidence="4" id="KW-0808">Transferase</keyword>
<evidence type="ECO:0000259" key="7">
    <source>
        <dbReference type="PROSITE" id="PS50109"/>
    </source>
</evidence>
<dbReference type="SUPFAM" id="SSF52172">
    <property type="entry name" value="CheY-like"/>
    <property type="match status" value="1"/>
</dbReference>
<evidence type="ECO:0000259" key="8">
    <source>
        <dbReference type="PROSITE" id="PS50110"/>
    </source>
</evidence>
<dbReference type="InterPro" id="IPR003018">
    <property type="entry name" value="GAF"/>
</dbReference>
<feature type="domain" description="PAS" evidence="9">
    <location>
        <begin position="1591"/>
        <end position="1637"/>
    </location>
</feature>
<feature type="domain" description="PAS" evidence="9">
    <location>
        <begin position="1692"/>
        <end position="1767"/>
    </location>
</feature>
<evidence type="ECO:0000256" key="2">
    <source>
        <dbReference type="ARBA" id="ARBA00012438"/>
    </source>
</evidence>
<dbReference type="InterPro" id="IPR013767">
    <property type="entry name" value="PAS_fold"/>
</dbReference>
<dbReference type="RefSeq" id="WP_189630713.1">
    <property type="nucleotide sequence ID" value="NZ_BNAG01000003.1"/>
</dbReference>
<dbReference type="CDD" id="cd00130">
    <property type="entry name" value="PAS"/>
    <property type="match status" value="9"/>
</dbReference>
<dbReference type="PROSITE" id="PS50110">
    <property type="entry name" value="RESPONSE_REGULATORY"/>
    <property type="match status" value="1"/>
</dbReference>
<proteinExistence type="predicted"/>
<dbReference type="Gene3D" id="3.40.50.2300">
    <property type="match status" value="1"/>
</dbReference>
<feature type="modified residue" description="4-aspartylphosphate" evidence="6">
    <location>
        <position position="56"/>
    </location>
</feature>
<dbReference type="Proteomes" id="UP000658258">
    <property type="component" value="Unassembled WGS sequence"/>
</dbReference>
<dbReference type="PANTHER" id="PTHR43304:SF1">
    <property type="entry name" value="PAC DOMAIN-CONTAINING PROTEIN"/>
    <property type="match status" value="1"/>
</dbReference>
<evidence type="ECO:0000256" key="6">
    <source>
        <dbReference type="PROSITE-ProRule" id="PRU00169"/>
    </source>
</evidence>
<dbReference type="InterPro" id="IPR003594">
    <property type="entry name" value="HATPase_dom"/>
</dbReference>
<dbReference type="SMART" id="SM00091">
    <property type="entry name" value="PAS"/>
    <property type="match status" value="11"/>
</dbReference>
<keyword evidence="5" id="KW-0418">Kinase</keyword>
<dbReference type="PROSITE" id="PS50112">
    <property type="entry name" value="PAS"/>
    <property type="match status" value="7"/>
</dbReference>
<dbReference type="Pfam" id="PF08448">
    <property type="entry name" value="PAS_4"/>
    <property type="match status" value="1"/>
</dbReference>
<dbReference type="InterPro" id="IPR005467">
    <property type="entry name" value="His_kinase_dom"/>
</dbReference>
<evidence type="ECO:0000256" key="5">
    <source>
        <dbReference type="ARBA" id="ARBA00022777"/>
    </source>
</evidence>
<evidence type="ECO:0000256" key="1">
    <source>
        <dbReference type="ARBA" id="ARBA00000085"/>
    </source>
</evidence>
<feature type="domain" description="PAC" evidence="10">
    <location>
        <begin position="458"/>
        <end position="511"/>
    </location>
</feature>
<dbReference type="Gene3D" id="1.20.5.1930">
    <property type="match status" value="1"/>
</dbReference>
<dbReference type="Gene3D" id="3.30.565.10">
    <property type="entry name" value="Histidine kinase-like ATPase, C-terminal domain"/>
    <property type="match status" value="1"/>
</dbReference>
<protein>
    <recommendedName>
        <fullName evidence="2">histidine kinase</fullName>
        <ecNumber evidence="2">2.7.13.3</ecNumber>
    </recommendedName>
</protein>
<dbReference type="InterPro" id="IPR029016">
    <property type="entry name" value="GAF-like_dom_sf"/>
</dbReference>
<dbReference type="SUPFAM" id="SSF55781">
    <property type="entry name" value="GAF domain-like"/>
    <property type="match status" value="1"/>
</dbReference>
<dbReference type="PANTHER" id="PTHR43304">
    <property type="entry name" value="PHYTOCHROME-LIKE PROTEIN CPH1"/>
    <property type="match status" value="1"/>
</dbReference>
<feature type="domain" description="PAS" evidence="9">
    <location>
        <begin position="512"/>
        <end position="552"/>
    </location>
</feature>
<dbReference type="InterPro" id="IPR013656">
    <property type="entry name" value="PAS_4"/>
</dbReference>
<evidence type="ECO:0000256" key="3">
    <source>
        <dbReference type="ARBA" id="ARBA00022553"/>
    </source>
</evidence>
<dbReference type="InterPro" id="IPR011712">
    <property type="entry name" value="Sig_transdc_His_kin_sub3_dim/P"/>
</dbReference>
<sequence>MTKILHIEDNHTDAILLQEYVSMFDHDKEFRIEHVVDFWVGMEWLEEETFHVVFLDLGLPGIKGLEGVERIVNNFPDICLIVLSGNQSLDLAKEAIQLGAQDYLSKHEMSPTQIEKSLIFSLERIELRRKVTTQSAKLEKLSAAVEQSANIILITNIDGNIEYVNDRFVEVTGYTKREVIGKKPSLLKSGRQDEEVFKQLWDTIIEGDTWSGNFINKRKNGTLLYEKAIISPIKDENGRIVNFLAVKEDITELKAMEERLDFTLEAANLGTWEWNLKTNEMLYNFEYAKMLGFEVSELDKSLGFSRSRIHPEDFPESLAKLEQHVKGETDKYEAVYRIQHKEGHYIWIYDTGKIMEYDSQRNPIKVLGVHVDITALKEQEEKIRFEKIQLQKTQKLGRIGSWYFDLEQEEFTYVSPKCRAILGFPAEQKIDRETILDAIYGEDRELFITDFKKMCDGQHIEFLHRVEKNKQVRWVKVTGDPEFNAKGRLLGVLGLVQDITEEKERQIALEQSELKFRTIFDNATVGIVYQDSEGQILDSNKKAAEILGLDREVLDTKGAKDPDWYFIDEDHNQLDWTAMPSAKVVESKKPVLGDIVGIFNPRKSAIVWILIDSFPLIDQATNELKTCTIFTDITERRRHQLEIKDRQAKLQAAQKIANFGHWTYSYKTDNYTWSDSAYELFHLDKKIQPSREVFFKLVHPDDRKRLRDLIKQSRKSHKNTHVEFKALLPNGEVRYFEDSWETTYDPEGNPDSVLGVYHDITERKIAENELHEVKEKLLSILDSFDDIVIIIDRNLRYKEVFPGGDPGDLLAVPAKMIGKKIADFMPDDVSQLVKEAFVRIKESSQTESITYSIQFGTKTKWFDAKLSALHDQKGMFNGVTMLVRNVTEQKLNELALQESESKFRMQSEFLPHILWTADSQGKTNYINEAGRHFYGDNIKYYHQGRRNGLHKDDREQARLKWEEALANKSSYFNLERHKDASGKYKWLSVKANPILDENQNIISWIGVSTNVNAEMEAKRQNEKLVFDLKERVKEAKCLYGISHLAESGLSSKEDLLRQAVQLIPPAFQYPECTQAQIIFDDNKFNSGKFTYKNRYSSPLRMDGVVVGEVAVAIAKRNSEGEEINFLPEEVSLMDAISENLGLILKHKRAVRLVAESEQRFRVLLENATIGIALLKDYRFVDCNKRMSQIFNMPISELNNKAMWELSPSHQPGGRTSEEATKYHVGQLEVRKDENFIWYYKDGQGNTIIANIHLNKIELKDGEYVMAFLRDITQEYQAVKALEESENKYRSIFENIQEGYILVDTNGEILELNPEGARILGRPSQKQLLGKNINNFIPHSSNLFEVSDLNKTRHNIEVLFNTESGEKRWLNFNVQTVFKNGAPYLFESTFSDVTEQHKFNEFLSFTVKLYEAYQKSLEELIQRGVEYAVELLDSNCGFYHFVDEDEGKIKFVQWSQEGVSASNTKKRIPDYEIEEAGIWKDCIDKRKPVIHSQEEQIGDKGIPEGHPQLNRDLEIPIIDGNKVVAILGVGNKVAEYSTRDIELLTNYANLLHSLVKKKELEIEYLNTLETFEESQNVGRIGTWRYDMQFEETWWSDVMFELYGLKRKDGVPVQEWLEYTHPDDREMQVAKFAESLKTGKYECEYRIVLKSGEVRYLFAKSRVEYDANGEPKRHIGIAQDVTAIKKALLLIQEQSQQFQNIVSSLPGIVYRLKFPSSQIEFISEYLHKLLGYSVNEIEEIGHEKFLKQVIYKEDFESSIQFLKNVLKEENEYSYTFRMMTKDGKIIWVSNTGKLVYKEGSEYVLEGFIHDITDRVRSEERILNAVMEASDQERSRISKEIHDSLQQTLTIASLNLEFVRMEKAKLSDKVKNKFDIGYNYLKKSLNDSRAIAHSLMPKAIEDFGFVSVVKDTISDLNQSSQVEFEFLTNMEGIRLKVPIDTSLYKIVQEATNNILKHSEARYVTIQYMKLGDVVQLTIEDDGKGFDASKLSQSKGGFGLANMKNRVSSFGAEIYIDSHVGHGTTIMIEFPFTKDILYYE</sequence>
<gene>
    <name evidence="11" type="ORF">GCM10011340_26270</name>
</gene>
<dbReference type="SMART" id="SM00086">
    <property type="entry name" value="PAC"/>
    <property type="match status" value="11"/>
</dbReference>
<dbReference type="Pfam" id="PF13188">
    <property type="entry name" value="PAS_8"/>
    <property type="match status" value="1"/>
</dbReference>
<feature type="domain" description="PAS" evidence="9">
    <location>
        <begin position="256"/>
        <end position="328"/>
    </location>
</feature>
<dbReference type="Gene3D" id="3.30.450.20">
    <property type="entry name" value="PAS domain"/>
    <property type="match status" value="11"/>
</dbReference>
<dbReference type="EC" id="2.7.13.3" evidence="2"/>
<evidence type="ECO:0000313" key="11">
    <source>
        <dbReference type="EMBL" id="GHE69115.1"/>
    </source>
</evidence>
<comment type="catalytic activity">
    <reaction evidence="1">
        <text>ATP + protein L-histidine = ADP + protein N-phospho-L-histidine.</text>
        <dbReference type="EC" id="2.7.13.3"/>
    </reaction>
</comment>
<dbReference type="Pfam" id="PF13185">
    <property type="entry name" value="GAF_2"/>
    <property type="match status" value="1"/>
</dbReference>
<evidence type="ECO:0000259" key="10">
    <source>
        <dbReference type="PROSITE" id="PS50113"/>
    </source>
</evidence>
<dbReference type="Gene3D" id="3.30.450.40">
    <property type="match status" value="1"/>
</dbReference>
<dbReference type="InterPro" id="IPR000700">
    <property type="entry name" value="PAS-assoc_C"/>
</dbReference>
<dbReference type="SMART" id="SM00387">
    <property type="entry name" value="HATPase_c"/>
    <property type="match status" value="1"/>
</dbReference>
<accession>A0ABQ3I6T3</accession>
<dbReference type="Pfam" id="PF07730">
    <property type="entry name" value="HisKA_3"/>
    <property type="match status" value="1"/>
</dbReference>
<dbReference type="Gene3D" id="2.10.70.100">
    <property type="match status" value="2"/>
</dbReference>
<dbReference type="SUPFAM" id="SSF55785">
    <property type="entry name" value="PYP-like sensor domain (PAS domain)"/>
    <property type="match status" value="11"/>
</dbReference>
<dbReference type="InterPro" id="IPR036890">
    <property type="entry name" value="HATPase_C_sf"/>
</dbReference>
<dbReference type="InterPro" id="IPR035965">
    <property type="entry name" value="PAS-like_dom_sf"/>
</dbReference>
<evidence type="ECO:0000259" key="9">
    <source>
        <dbReference type="PROSITE" id="PS50112"/>
    </source>
</evidence>
<dbReference type="Pfam" id="PF00989">
    <property type="entry name" value="PAS"/>
    <property type="match status" value="1"/>
</dbReference>
<evidence type="ECO:0000256" key="4">
    <source>
        <dbReference type="ARBA" id="ARBA00022679"/>
    </source>
</evidence>
<keyword evidence="3 6" id="KW-0597">Phosphoprotein</keyword>
<dbReference type="Pfam" id="PF02518">
    <property type="entry name" value="HATPase_c"/>
    <property type="match status" value="1"/>
</dbReference>
<feature type="domain" description="PAS" evidence="9">
    <location>
        <begin position="405"/>
        <end position="458"/>
    </location>
</feature>
<dbReference type="InterPro" id="IPR001789">
    <property type="entry name" value="Sig_transdc_resp-reg_receiver"/>
</dbReference>
<comment type="caution">
    <text evidence="11">The sequence shown here is derived from an EMBL/GenBank/DDBJ whole genome shotgun (WGS) entry which is preliminary data.</text>
</comment>
<feature type="domain" description="Response regulatory" evidence="8">
    <location>
        <begin position="3"/>
        <end position="121"/>
    </location>
</feature>
<feature type="domain" description="PAS" evidence="9">
    <location>
        <begin position="137"/>
        <end position="208"/>
    </location>
</feature>
<dbReference type="SMART" id="SM00448">
    <property type="entry name" value="REC"/>
    <property type="match status" value="1"/>
</dbReference>
<feature type="domain" description="PAS" evidence="9">
    <location>
        <begin position="1284"/>
        <end position="1320"/>
    </location>
</feature>
<organism evidence="11 12">
    <name type="scientific">Roseivirga thermotolerans</name>
    <dbReference type="NCBI Taxonomy" id="1758176"/>
    <lineage>
        <taxon>Bacteria</taxon>
        <taxon>Pseudomonadati</taxon>
        <taxon>Bacteroidota</taxon>
        <taxon>Cytophagia</taxon>
        <taxon>Cytophagales</taxon>
        <taxon>Roseivirgaceae</taxon>
        <taxon>Roseivirga</taxon>
    </lineage>
</organism>
<dbReference type="NCBIfam" id="TIGR00229">
    <property type="entry name" value="sensory_box"/>
    <property type="match status" value="9"/>
</dbReference>
<dbReference type="CDD" id="cd16917">
    <property type="entry name" value="HATPase_UhpB-NarQ-NarX-like"/>
    <property type="match status" value="1"/>
</dbReference>
<evidence type="ECO:0000313" key="12">
    <source>
        <dbReference type="Proteomes" id="UP000658258"/>
    </source>
</evidence>
<dbReference type="InterPro" id="IPR001610">
    <property type="entry name" value="PAC"/>
</dbReference>
<dbReference type="PROSITE" id="PS50109">
    <property type="entry name" value="HIS_KIN"/>
    <property type="match status" value="1"/>
</dbReference>
<dbReference type="EMBL" id="BNAG01000003">
    <property type="protein sequence ID" value="GHE69115.1"/>
    <property type="molecule type" value="Genomic_DNA"/>
</dbReference>
<name>A0ABQ3I6T3_9BACT</name>
<feature type="domain" description="Histidine kinase" evidence="7">
    <location>
        <begin position="1940"/>
        <end position="2030"/>
    </location>
</feature>
<reference evidence="12" key="1">
    <citation type="journal article" date="2019" name="Int. J. Syst. Evol. Microbiol.">
        <title>The Global Catalogue of Microorganisms (GCM) 10K type strain sequencing project: providing services to taxonomists for standard genome sequencing and annotation.</title>
        <authorList>
            <consortium name="The Broad Institute Genomics Platform"/>
            <consortium name="The Broad Institute Genome Sequencing Center for Infectious Disease"/>
            <person name="Wu L."/>
            <person name="Ma J."/>
        </authorList>
    </citation>
    <scope>NUCLEOTIDE SEQUENCE [LARGE SCALE GENOMIC DNA]</scope>
    <source>
        <strain evidence="12">CGMCC 1.15111</strain>
    </source>
</reference>
<dbReference type="PROSITE" id="PS50113">
    <property type="entry name" value="PAC"/>
    <property type="match status" value="7"/>
</dbReference>
<dbReference type="Pfam" id="PF00072">
    <property type="entry name" value="Response_reg"/>
    <property type="match status" value="1"/>
</dbReference>
<feature type="domain" description="PAC" evidence="10">
    <location>
        <begin position="332"/>
        <end position="385"/>
    </location>
</feature>
<feature type="domain" description="PAC" evidence="10">
    <location>
        <begin position="1770"/>
        <end position="1821"/>
    </location>
</feature>
<dbReference type="Pfam" id="PF13426">
    <property type="entry name" value="PAS_9"/>
    <property type="match status" value="2"/>
</dbReference>
<feature type="domain" description="PAC" evidence="10">
    <location>
        <begin position="968"/>
        <end position="1023"/>
    </location>
</feature>
<dbReference type="SUPFAM" id="SSF55874">
    <property type="entry name" value="ATPase domain of HSP90 chaperone/DNA topoisomerase II/histidine kinase"/>
    <property type="match status" value="1"/>
</dbReference>
<dbReference type="InterPro" id="IPR052162">
    <property type="entry name" value="Sensor_kinase/Photoreceptor"/>
</dbReference>
<feature type="domain" description="PAC" evidence="10">
    <location>
        <begin position="720"/>
        <end position="772"/>
    </location>
</feature>
<dbReference type="InterPro" id="IPR000014">
    <property type="entry name" value="PAS"/>
</dbReference>
<dbReference type="InterPro" id="IPR013655">
    <property type="entry name" value="PAS_fold_3"/>
</dbReference>
<feature type="domain" description="PAC" evidence="10">
    <location>
        <begin position="1639"/>
        <end position="1691"/>
    </location>
</feature>
<dbReference type="Pfam" id="PF08447">
    <property type="entry name" value="PAS_3"/>
    <property type="match status" value="6"/>
</dbReference>
<keyword evidence="12" id="KW-1185">Reference proteome</keyword>
<feature type="domain" description="PAC" evidence="10">
    <location>
        <begin position="208"/>
        <end position="262"/>
    </location>
</feature>
<dbReference type="InterPro" id="IPR011006">
    <property type="entry name" value="CheY-like_superfamily"/>
</dbReference>